<accession>C6W603</accession>
<dbReference type="RefSeq" id="WP_015810737.1">
    <property type="nucleotide sequence ID" value="NC_013037.1"/>
</dbReference>
<organism evidence="2 3">
    <name type="scientific">Dyadobacter fermentans (strain ATCC 700827 / DSM 18053 / CIP 107007 / KCTC 52180 / NS114)</name>
    <dbReference type="NCBI Taxonomy" id="471854"/>
    <lineage>
        <taxon>Bacteria</taxon>
        <taxon>Pseudomonadati</taxon>
        <taxon>Bacteroidota</taxon>
        <taxon>Cytophagia</taxon>
        <taxon>Cytophagales</taxon>
        <taxon>Spirosomataceae</taxon>
        <taxon>Dyadobacter</taxon>
    </lineage>
</organism>
<keyword evidence="1" id="KW-0732">Signal</keyword>
<keyword evidence="3" id="KW-1185">Reference proteome</keyword>
<dbReference type="KEGG" id="dfe:Dfer_1234"/>
<protein>
    <recommendedName>
        <fullName evidence="4">Lipoprotein</fullName>
    </recommendedName>
</protein>
<dbReference type="EMBL" id="CP001619">
    <property type="protein sequence ID" value="ACT92483.1"/>
    <property type="molecule type" value="Genomic_DNA"/>
</dbReference>
<reference evidence="2 3" key="1">
    <citation type="journal article" date="2009" name="Stand. Genomic Sci.">
        <title>Complete genome sequence of Dyadobacter fermentans type strain (NS114).</title>
        <authorList>
            <person name="Lang E."/>
            <person name="Lapidus A."/>
            <person name="Chertkov O."/>
            <person name="Brettin T."/>
            <person name="Detter J.C."/>
            <person name="Han C."/>
            <person name="Copeland A."/>
            <person name="Glavina Del Rio T."/>
            <person name="Nolan M."/>
            <person name="Chen F."/>
            <person name="Lucas S."/>
            <person name="Tice H."/>
            <person name="Cheng J.F."/>
            <person name="Land M."/>
            <person name="Hauser L."/>
            <person name="Chang Y.J."/>
            <person name="Jeffries C.D."/>
            <person name="Kopitz M."/>
            <person name="Bruce D."/>
            <person name="Goodwin L."/>
            <person name="Pitluck S."/>
            <person name="Ovchinnikova G."/>
            <person name="Pati A."/>
            <person name="Ivanova N."/>
            <person name="Mavrommatis K."/>
            <person name="Chen A."/>
            <person name="Palaniappan K."/>
            <person name="Chain P."/>
            <person name="Bristow J."/>
            <person name="Eisen J.A."/>
            <person name="Markowitz V."/>
            <person name="Hugenholtz P."/>
            <person name="Goker M."/>
            <person name="Rohde M."/>
            <person name="Kyrpides N.C."/>
            <person name="Klenk H.P."/>
        </authorList>
    </citation>
    <scope>NUCLEOTIDE SEQUENCE [LARGE SCALE GENOMIC DNA]</scope>
    <source>
        <strain evidence="3">ATCC 700827 / DSM 18053 / CIP 107007 / KCTC 52180 / NS114</strain>
    </source>
</reference>
<evidence type="ECO:0000313" key="2">
    <source>
        <dbReference type="EMBL" id="ACT92483.1"/>
    </source>
</evidence>
<evidence type="ECO:0008006" key="4">
    <source>
        <dbReference type="Google" id="ProtNLM"/>
    </source>
</evidence>
<gene>
    <name evidence="2" type="ordered locus">Dfer_1234</name>
</gene>
<sequence length="256" mass="28448">MRRNFFVLHFALLLLGLLHFQCTDHGPQTNPPKVATGNMAVINPDLFRFSVNLSEFAGNAVKEFGIVYSVHYYDVLKGSHTDKPTLDWQKILFKDNPSNGLHTKDVVAPATSYFRIYYRAYAVLNDGAVLYGDIKYDQQDKSGRAILEFVGVPKLAKPYHAGIILMDMGQKPIKNYGVVYSYNTAANQAIAAMPTLASKSIKFSYENVKISVGGSGTGFLLDNLAENNVNEIYVRSFVELTDGTVVYGRYVGHAKK</sequence>
<proteinExistence type="predicted"/>
<feature type="signal peptide" evidence="1">
    <location>
        <begin position="1"/>
        <end position="20"/>
    </location>
</feature>
<dbReference type="AlphaFoldDB" id="C6W603"/>
<dbReference type="OrthoDB" id="939861at2"/>
<evidence type="ECO:0000256" key="1">
    <source>
        <dbReference type="SAM" id="SignalP"/>
    </source>
</evidence>
<name>C6W603_DYAFD</name>
<feature type="chain" id="PRO_5002972410" description="Lipoprotein" evidence="1">
    <location>
        <begin position="21"/>
        <end position="256"/>
    </location>
</feature>
<dbReference type="Proteomes" id="UP000002011">
    <property type="component" value="Chromosome"/>
</dbReference>
<dbReference type="HOGENOM" id="CLU_1084760_0_0_10"/>
<evidence type="ECO:0000313" key="3">
    <source>
        <dbReference type="Proteomes" id="UP000002011"/>
    </source>
</evidence>